<dbReference type="AlphaFoldDB" id="A0ABD2XBU6"/>
<dbReference type="SMART" id="SM00248">
    <property type="entry name" value="ANK"/>
    <property type="match status" value="4"/>
</dbReference>
<dbReference type="Proteomes" id="UP001627154">
    <property type="component" value="Unassembled WGS sequence"/>
</dbReference>
<sequence length="439" mass="51246">MSELEVFIMFVGRSGYKDEPKLDTDDKPSSRRTTPVHHVVKQDCNIMTHMIRLLFEIYNRYDVNYTDQSGLSHFHVACRCGFDDAVEKFLELGQDPNCLWPETGDSPLRLAVLDKKAKEVVKLLVRSGVDPNLANKDGLTLLHIISARFYLGLPLLAVLDLAKLLFEIAEEKQQPLQVNARDKYGNTPLHFAVLHYNDYVTKMLLRKGADPNAANDEGSTPLYEFFKRDSFFNDVKSSVDLFFKICVEVNQSVQNRGYQLKRSDALTIMKFFAKYRLFEKSKDLEKCWYDNEKFIKKAKEIWICPGMSHIPNILHDNEWFKIREEMKVKPNLPLDEVVRLRPEEAAKLLTYEDYWKFACSYHLMANFTFYLDCGKYYEELSALHLCEKLSREFFRSWALYLFMELIQNRLPILCCDMITEELKNEDLCNICLAATDRSS</sequence>
<dbReference type="InterPro" id="IPR051616">
    <property type="entry name" value="Cul2-RING_E3_ligase_SR"/>
</dbReference>
<dbReference type="PROSITE" id="PS50297">
    <property type="entry name" value="ANK_REP_REGION"/>
    <property type="match status" value="2"/>
</dbReference>
<dbReference type="SUPFAM" id="SSF48403">
    <property type="entry name" value="Ankyrin repeat"/>
    <property type="match status" value="1"/>
</dbReference>
<reference evidence="2 3" key="1">
    <citation type="journal article" date="2024" name="bioRxiv">
        <title>A reference genome for Trichogramma kaykai: A tiny desert-dwelling parasitoid wasp with competing sex-ratio distorters.</title>
        <authorList>
            <person name="Culotta J."/>
            <person name="Lindsey A.R."/>
        </authorList>
    </citation>
    <scope>NUCLEOTIDE SEQUENCE [LARGE SCALE GENOMIC DNA]</scope>
    <source>
        <strain evidence="2 3">KSX58</strain>
    </source>
</reference>
<gene>
    <name evidence="2" type="ORF">TKK_004576</name>
</gene>
<dbReference type="Gene3D" id="1.25.40.20">
    <property type="entry name" value="Ankyrin repeat-containing domain"/>
    <property type="match status" value="2"/>
</dbReference>
<feature type="repeat" description="ANK" evidence="1">
    <location>
        <begin position="103"/>
        <end position="136"/>
    </location>
</feature>
<organism evidence="2 3">
    <name type="scientific">Trichogramma kaykai</name>
    <dbReference type="NCBI Taxonomy" id="54128"/>
    <lineage>
        <taxon>Eukaryota</taxon>
        <taxon>Metazoa</taxon>
        <taxon>Ecdysozoa</taxon>
        <taxon>Arthropoda</taxon>
        <taxon>Hexapoda</taxon>
        <taxon>Insecta</taxon>
        <taxon>Pterygota</taxon>
        <taxon>Neoptera</taxon>
        <taxon>Endopterygota</taxon>
        <taxon>Hymenoptera</taxon>
        <taxon>Apocrita</taxon>
        <taxon>Proctotrupomorpha</taxon>
        <taxon>Chalcidoidea</taxon>
        <taxon>Trichogrammatidae</taxon>
        <taxon>Trichogramma</taxon>
    </lineage>
</organism>
<evidence type="ECO:0000313" key="2">
    <source>
        <dbReference type="EMBL" id="KAL3402646.1"/>
    </source>
</evidence>
<dbReference type="InterPro" id="IPR002110">
    <property type="entry name" value="Ankyrin_rpt"/>
</dbReference>
<feature type="repeat" description="ANK" evidence="1">
    <location>
        <begin position="184"/>
        <end position="216"/>
    </location>
</feature>
<dbReference type="PANTHER" id="PTHR46224">
    <property type="entry name" value="ANKYRIN REPEAT FAMILY PROTEIN"/>
    <property type="match status" value="1"/>
</dbReference>
<dbReference type="PANTHER" id="PTHR46224:SF64">
    <property type="entry name" value="IQ MOTIF AND ANKYRIN REPEAT DOMAIN-CONTAINING PROTEIN 1"/>
    <property type="match status" value="1"/>
</dbReference>
<name>A0ABD2XBU6_9HYME</name>
<dbReference type="EMBL" id="JBJJXI010000034">
    <property type="protein sequence ID" value="KAL3402646.1"/>
    <property type="molecule type" value="Genomic_DNA"/>
</dbReference>
<evidence type="ECO:0000313" key="3">
    <source>
        <dbReference type="Proteomes" id="UP001627154"/>
    </source>
</evidence>
<keyword evidence="1" id="KW-0040">ANK repeat</keyword>
<keyword evidence="3" id="KW-1185">Reference proteome</keyword>
<accession>A0ABD2XBU6</accession>
<dbReference type="PROSITE" id="PS50088">
    <property type="entry name" value="ANK_REPEAT"/>
    <property type="match status" value="2"/>
</dbReference>
<evidence type="ECO:0000256" key="1">
    <source>
        <dbReference type="PROSITE-ProRule" id="PRU00023"/>
    </source>
</evidence>
<dbReference type="InterPro" id="IPR036770">
    <property type="entry name" value="Ankyrin_rpt-contain_sf"/>
</dbReference>
<proteinExistence type="predicted"/>
<protein>
    <submittedName>
        <fullName evidence="2">Uncharacterized protein</fullName>
    </submittedName>
</protein>
<comment type="caution">
    <text evidence="2">The sequence shown here is derived from an EMBL/GenBank/DDBJ whole genome shotgun (WGS) entry which is preliminary data.</text>
</comment>
<dbReference type="Pfam" id="PF12796">
    <property type="entry name" value="Ank_2"/>
    <property type="match status" value="1"/>
</dbReference>